<sequence length="483" mass="50281" precursor="true">MNRSIRFVSIFALILTLVLLVNITVVQAFRTDEYADNALNHRGFLEMQTQPRGQITAGGQVLASSWQDEGDIFHRTYDAGRPEVWGPIVGYLSDIYGAAGLEASQNDILNGTDSSLATARWLDTLTGAENKGANVETTLIPAVQEAAYDALTRNGYQGAVVAMRPSTGEILGLASTPGYDPNGLVNPETAQDTWSALNNDPDNPLINNATQDTLPPGSIFKIITTAAGLENGYGPGSPLTGASAITLPGTTTQLTNYAGQSCAGGGQVTLETAFALSCNTAFAEMSVAVGADEMQETAAAFGVGEQYNLGIPTSPGALGEVPDDAALAQTSIGQRDVTMSALQAAVMASVVANDGVRMAPYLLSRVTGSDLQELRSTDPEEMNRAIEEETATTLKNLMLASERNTSGYNGQDIASKTGTAEHGEDAAPHTWYVAFGPSEDADVAVAVVVKDGGGQGSSATGGSVASPIGREVLNVALNNLPRE</sequence>
<dbReference type="InterPro" id="IPR050515">
    <property type="entry name" value="Beta-lactam/transpept"/>
</dbReference>
<name>A0A6B8W1Y5_9CORY</name>
<feature type="domain" description="Penicillin binding protein A dimerisation" evidence="2">
    <location>
        <begin position="52"/>
        <end position="135"/>
    </location>
</feature>
<protein>
    <submittedName>
        <fullName evidence="3">Penicillin-binding protein A</fullName>
    </submittedName>
</protein>
<proteinExistence type="predicted"/>
<dbReference type="GO" id="GO:0071972">
    <property type="term" value="F:peptidoglycan L,D-transpeptidase activity"/>
    <property type="evidence" value="ECO:0007669"/>
    <property type="project" value="TreeGrafter"/>
</dbReference>
<reference evidence="3 4" key="1">
    <citation type="submission" date="2019-11" db="EMBL/GenBank/DDBJ databases">
        <title>Complete genome sequence of Corynebacterium kalinowskii 1959, a novel Corynebacterium species isolated from soil of a small paddock in Vilsendorf, Germany.</title>
        <authorList>
            <person name="Schaffert L."/>
            <person name="Ruwe M."/>
            <person name="Milse J."/>
            <person name="Hanuschka K."/>
            <person name="Ortseifen V."/>
            <person name="Droste J."/>
            <person name="Brandt D."/>
            <person name="Schlueter L."/>
            <person name="Kutter Y."/>
            <person name="Vinke S."/>
            <person name="Viehoefer P."/>
            <person name="Jacob L."/>
            <person name="Luebke N.-C."/>
            <person name="Schulte-Berndt E."/>
            <person name="Hain C."/>
            <person name="Linder M."/>
            <person name="Schmidt P."/>
            <person name="Wollenschlaeger L."/>
            <person name="Luttermann T."/>
            <person name="Thieme E."/>
            <person name="Hassa J."/>
            <person name="Haak M."/>
            <person name="Wittchen M."/>
            <person name="Mentz A."/>
            <person name="Persicke M."/>
            <person name="Busche T."/>
            <person name="Ruckert C."/>
        </authorList>
    </citation>
    <scope>NUCLEOTIDE SEQUENCE [LARGE SCALE GENOMIC DNA]</scope>
    <source>
        <strain evidence="3 4">2039</strain>
    </source>
</reference>
<organism evidence="3 4">
    <name type="scientific">Corynebacterium occultum</name>
    <dbReference type="NCBI Taxonomy" id="2675219"/>
    <lineage>
        <taxon>Bacteria</taxon>
        <taxon>Bacillati</taxon>
        <taxon>Actinomycetota</taxon>
        <taxon>Actinomycetes</taxon>
        <taxon>Mycobacteriales</taxon>
        <taxon>Corynebacteriaceae</taxon>
        <taxon>Corynebacterium</taxon>
    </lineage>
</organism>
<dbReference type="SUPFAM" id="SSF56601">
    <property type="entry name" value="beta-lactamase/transpeptidase-like"/>
    <property type="match status" value="1"/>
</dbReference>
<dbReference type="Gene3D" id="3.90.1310.10">
    <property type="entry name" value="Penicillin-binding protein 2a (Domain 2)"/>
    <property type="match status" value="1"/>
</dbReference>
<dbReference type="Pfam" id="PF00905">
    <property type="entry name" value="Transpeptidase"/>
    <property type="match status" value="1"/>
</dbReference>
<dbReference type="AlphaFoldDB" id="A0A6B8W1Y5"/>
<evidence type="ECO:0000313" key="4">
    <source>
        <dbReference type="Proteomes" id="UP000424462"/>
    </source>
</evidence>
<dbReference type="Gene3D" id="3.40.710.10">
    <property type="entry name" value="DD-peptidase/beta-lactamase superfamily"/>
    <property type="match status" value="1"/>
</dbReference>
<dbReference type="Pfam" id="PF21922">
    <property type="entry name" value="PBP_dimer_2"/>
    <property type="match status" value="1"/>
</dbReference>
<keyword evidence="4" id="KW-1185">Reference proteome</keyword>
<dbReference type="InterPro" id="IPR054120">
    <property type="entry name" value="PBPA_dimer"/>
</dbReference>
<dbReference type="Proteomes" id="UP000424462">
    <property type="component" value="Chromosome"/>
</dbReference>
<evidence type="ECO:0000313" key="3">
    <source>
        <dbReference type="EMBL" id="QGU06017.1"/>
    </source>
</evidence>
<dbReference type="GO" id="GO:0008658">
    <property type="term" value="F:penicillin binding"/>
    <property type="evidence" value="ECO:0007669"/>
    <property type="project" value="InterPro"/>
</dbReference>
<evidence type="ECO:0000259" key="1">
    <source>
        <dbReference type="Pfam" id="PF00905"/>
    </source>
</evidence>
<accession>A0A6B8W1Y5</accession>
<dbReference type="GO" id="GO:0071555">
    <property type="term" value="P:cell wall organization"/>
    <property type="evidence" value="ECO:0007669"/>
    <property type="project" value="TreeGrafter"/>
</dbReference>
<evidence type="ECO:0000259" key="2">
    <source>
        <dbReference type="Pfam" id="PF21922"/>
    </source>
</evidence>
<dbReference type="PANTHER" id="PTHR30627:SF24">
    <property type="entry name" value="PENICILLIN-BINDING PROTEIN 4B"/>
    <property type="match status" value="1"/>
</dbReference>
<dbReference type="KEGG" id="cok:COCCU_00240"/>
<feature type="domain" description="Penicillin-binding protein transpeptidase" evidence="1">
    <location>
        <begin position="158"/>
        <end position="473"/>
    </location>
</feature>
<dbReference type="EMBL" id="CP046455">
    <property type="protein sequence ID" value="QGU06017.1"/>
    <property type="molecule type" value="Genomic_DNA"/>
</dbReference>
<dbReference type="InterPro" id="IPR001460">
    <property type="entry name" value="PCN-bd_Tpept"/>
</dbReference>
<dbReference type="PANTHER" id="PTHR30627">
    <property type="entry name" value="PEPTIDOGLYCAN D,D-TRANSPEPTIDASE"/>
    <property type="match status" value="1"/>
</dbReference>
<gene>
    <name evidence="3" type="primary">pbpA</name>
    <name evidence="3" type="ORF">COCCU_00240</name>
</gene>
<dbReference type="RefSeq" id="WP_156229633.1">
    <property type="nucleotide sequence ID" value="NZ_CP046455.1"/>
</dbReference>
<dbReference type="InterPro" id="IPR012338">
    <property type="entry name" value="Beta-lactam/transpept-like"/>
</dbReference>
<dbReference type="GO" id="GO:0005886">
    <property type="term" value="C:plasma membrane"/>
    <property type="evidence" value="ECO:0007669"/>
    <property type="project" value="TreeGrafter"/>
</dbReference>